<comment type="caution">
    <text evidence="1">The sequence shown here is derived from an EMBL/GenBank/DDBJ whole genome shotgun (WGS) entry which is preliminary data.</text>
</comment>
<organism evidence="1 2">
    <name type="scientific">Cohnella soli</name>
    <dbReference type="NCBI Taxonomy" id="425005"/>
    <lineage>
        <taxon>Bacteria</taxon>
        <taxon>Bacillati</taxon>
        <taxon>Bacillota</taxon>
        <taxon>Bacilli</taxon>
        <taxon>Bacillales</taxon>
        <taxon>Paenibacillaceae</taxon>
        <taxon>Cohnella</taxon>
    </lineage>
</organism>
<proteinExistence type="predicted"/>
<name>A0ABW0I1A9_9BACL</name>
<dbReference type="RefSeq" id="WP_378139845.1">
    <property type="nucleotide sequence ID" value="NZ_JBHSMI010000067.1"/>
</dbReference>
<dbReference type="EMBL" id="JBHSMI010000067">
    <property type="protein sequence ID" value="MFC5407301.1"/>
    <property type="molecule type" value="Genomic_DNA"/>
</dbReference>
<evidence type="ECO:0000313" key="2">
    <source>
        <dbReference type="Proteomes" id="UP001596113"/>
    </source>
</evidence>
<gene>
    <name evidence="1" type="ORF">ACFPOF_31615</name>
</gene>
<reference evidence="2" key="1">
    <citation type="journal article" date="2019" name="Int. J. Syst. Evol. Microbiol.">
        <title>The Global Catalogue of Microorganisms (GCM) 10K type strain sequencing project: providing services to taxonomists for standard genome sequencing and annotation.</title>
        <authorList>
            <consortium name="The Broad Institute Genomics Platform"/>
            <consortium name="The Broad Institute Genome Sequencing Center for Infectious Disease"/>
            <person name="Wu L."/>
            <person name="Ma J."/>
        </authorList>
    </citation>
    <scope>NUCLEOTIDE SEQUENCE [LARGE SCALE GENOMIC DNA]</scope>
    <source>
        <strain evidence="2">CGMCC 1.18575</strain>
    </source>
</reference>
<accession>A0ABW0I1A9</accession>
<protein>
    <submittedName>
        <fullName evidence="1">Uncharacterized protein</fullName>
    </submittedName>
</protein>
<sequence>MTHYRFLELTPFVNHKLLASPDQVNLLREIPGAGIARQFLLKDSLPSIENLHVFGIPFHFPDPAGEERDNLVCEGQSLQIVPDNYSSIHILGLAEWGDFRENWLFKCVDGKQIGADLYLLDWSCGSTIWEWEDHSCMVAFKVMNDGGAYQYVYYYKSDIPRTEVPITSITFPFNPNMHLFAVTLQTR</sequence>
<evidence type="ECO:0000313" key="1">
    <source>
        <dbReference type="EMBL" id="MFC5407301.1"/>
    </source>
</evidence>
<dbReference type="Proteomes" id="UP001596113">
    <property type="component" value="Unassembled WGS sequence"/>
</dbReference>
<keyword evidence="2" id="KW-1185">Reference proteome</keyword>